<dbReference type="Pfam" id="PF12802">
    <property type="entry name" value="MarR_2"/>
    <property type="match status" value="1"/>
</dbReference>
<dbReference type="PANTHER" id="PTHR33164">
    <property type="entry name" value="TRANSCRIPTIONAL REGULATOR, MARR FAMILY"/>
    <property type="match status" value="1"/>
</dbReference>
<dbReference type="InterPro" id="IPR039422">
    <property type="entry name" value="MarR/SlyA-like"/>
</dbReference>
<feature type="domain" description="HTH marR-type" evidence="1">
    <location>
        <begin position="29"/>
        <end position="164"/>
    </location>
</feature>
<dbReference type="SMART" id="SM00347">
    <property type="entry name" value="HTH_MARR"/>
    <property type="match status" value="1"/>
</dbReference>
<sequence>MGSQDAEVSDVDRFVQQWRDQRPDLDPSPIALFGRVHRVYLRYQAVIAKNFEEFGLNPASFDVLAALRRSGEPYRMTGTELAAESLLSSAGITFRLDKLEQAGLITRVRDTADRRVVHSQLTPEGLALIDQAIGAHLANEHRLLAGVGADDAAQLAALLQRLEDSILDAQA</sequence>
<dbReference type="InterPro" id="IPR000835">
    <property type="entry name" value="HTH_MarR-typ"/>
</dbReference>
<dbReference type="PROSITE" id="PS50995">
    <property type="entry name" value="HTH_MARR_2"/>
    <property type="match status" value="1"/>
</dbReference>
<accession>A0ABW3W2S3</accession>
<protein>
    <submittedName>
        <fullName evidence="2">MarR family winged helix-turn-helix transcriptional regulator</fullName>
    </submittedName>
</protein>
<dbReference type="EMBL" id="JBHTLX010000021">
    <property type="protein sequence ID" value="MFD1249616.1"/>
    <property type="molecule type" value="Genomic_DNA"/>
</dbReference>
<proteinExistence type="predicted"/>
<evidence type="ECO:0000313" key="3">
    <source>
        <dbReference type="Proteomes" id="UP001597229"/>
    </source>
</evidence>
<keyword evidence="3" id="KW-1185">Reference proteome</keyword>
<dbReference type="SUPFAM" id="SSF46785">
    <property type="entry name" value="Winged helix' DNA-binding domain"/>
    <property type="match status" value="1"/>
</dbReference>
<gene>
    <name evidence="2" type="ORF">ACFQ3F_17585</name>
</gene>
<name>A0ABW3W2S3_9ACTN</name>
<evidence type="ECO:0000259" key="1">
    <source>
        <dbReference type="PROSITE" id="PS50995"/>
    </source>
</evidence>
<dbReference type="PRINTS" id="PR00598">
    <property type="entry name" value="HTHMARR"/>
</dbReference>
<dbReference type="PANTHER" id="PTHR33164:SF104">
    <property type="entry name" value="TRANSCRIPTIONAL REGULATORY PROTEIN"/>
    <property type="match status" value="1"/>
</dbReference>
<dbReference type="RefSeq" id="WP_367919955.1">
    <property type="nucleotide sequence ID" value="NZ_BAABAC010000024.1"/>
</dbReference>
<comment type="caution">
    <text evidence="2">The sequence shown here is derived from an EMBL/GenBank/DDBJ whole genome shotgun (WGS) entry which is preliminary data.</text>
</comment>
<evidence type="ECO:0000313" key="2">
    <source>
        <dbReference type="EMBL" id="MFD1249616.1"/>
    </source>
</evidence>
<dbReference type="Proteomes" id="UP001597229">
    <property type="component" value="Unassembled WGS sequence"/>
</dbReference>
<dbReference type="InterPro" id="IPR036390">
    <property type="entry name" value="WH_DNA-bd_sf"/>
</dbReference>
<dbReference type="Gene3D" id="1.10.10.10">
    <property type="entry name" value="Winged helix-like DNA-binding domain superfamily/Winged helix DNA-binding domain"/>
    <property type="match status" value="1"/>
</dbReference>
<dbReference type="InterPro" id="IPR036388">
    <property type="entry name" value="WH-like_DNA-bd_sf"/>
</dbReference>
<reference evidence="3" key="1">
    <citation type="journal article" date="2019" name="Int. J. Syst. Evol. Microbiol.">
        <title>The Global Catalogue of Microorganisms (GCM) 10K type strain sequencing project: providing services to taxonomists for standard genome sequencing and annotation.</title>
        <authorList>
            <consortium name="The Broad Institute Genomics Platform"/>
            <consortium name="The Broad Institute Genome Sequencing Center for Infectious Disease"/>
            <person name="Wu L."/>
            <person name="Ma J."/>
        </authorList>
    </citation>
    <scope>NUCLEOTIDE SEQUENCE [LARGE SCALE GENOMIC DNA]</scope>
    <source>
        <strain evidence="3">CCUG 52478</strain>
    </source>
</reference>
<organism evidence="2 3">
    <name type="scientific">Nocardioides ginsengisoli</name>
    <dbReference type="NCBI Taxonomy" id="363868"/>
    <lineage>
        <taxon>Bacteria</taxon>
        <taxon>Bacillati</taxon>
        <taxon>Actinomycetota</taxon>
        <taxon>Actinomycetes</taxon>
        <taxon>Propionibacteriales</taxon>
        <taxon>Nocardioidaceae</taxon>
        <taxon>Nocardioides</taxon>
    </lineage>
</organism>